<dbReference type="InterPro" id="IPR011989">
    <property type="entry name" value="ARM-like"/>
</dbReference>
<accession>A0A0C2MUY3</accession>
<proteinExistence type="predicted"/>
<evidence type="ECO:0000313" key="1">
    <source>
        <dbReference type="EMBL" id="KII67975.1"/>
    </source>
</evidence>
<comment type="caution">
    <text evidence="1">The sequence shown here is derived from an EMBL/GenBank/DDBJ whole genome shotgun (WGS) entry which is preliminary data.</text>
</comment>
<keyword evidence="2" id="KW-1185">Reference proteome</keyword>
<dbReference type="Proteomes" id="UP000031668">
    <property type="component" value="Unassembled WGS sequence"/>
</dbReference>
<evidence type="ECO:0000313" key="2">
    <source>
        <dbReference type="Proteomes" id="UP000031668"/>
    </source>
</evidence>
<reference evidence="1 2" key="1">
    <citation type="journal article" date="2014" name="Genome Biol. Evol.">
        <title>The genome of the myxosporean Thelohanellus kitauei shows adaptations to nutrient acquisition within its fish host.</title>
        <authorList>
            <person name="Yang Y."/>
            <person name="Xiong J."/>
            <person name="Zhou Z."/>
            <person name="Huo F."/>
            <person name="Miao W."/>
            <person name="Ran C."/>
            <person name="Liu Y."/>
            <person name="Zhang J."/>
            <person name="Feng J."/>
            <person name="Wang M."/>
            <person name="Wang M."/>
            <person name="Wang L."/>
            <person name="Yao B."/>
        </authorList>
    </citation>
    <scope>NUCLEOTIDE SEQUENCE [LARGE SCALE GENOMIC DNA]</scope>
    <source>
        <strain evidence="1">Wuqing</strain>
    </source>
</reference>
<organism evidence="1 2">
    <name type="scientific">Thelohanellus kitauei</name>
    <name type="common">Myxosporean</name>
    <dbReference type="NCBI Taxonomy" id="669202"/>
    <lineage>
        <taxon>Eukaryota</taxon>
        <taxon>Metazoa</taxon>
        <taxon>Cnidaria</taxon>
        <taxon>Myxozoa</taxon>
        <taxon>Myxosporea</taxon>
        <taxon>Bivalvulida</taxon>
        <taxon>Platysporina</taxon>
        <taxon>Myxobolidae</taxon>
        <taxon>Thelohanellus</taxon>
    </lineage>
</organism>
<name>A0A0C2MUY3_THEKT</name>
<dbReference type="Gene3D" id="1.25.10.10">
    <property type="entry name" value="Leucine-rich Repeat Variant"/>
    <property type="match status" value="1"/>
</dbReference>
<dbReference type="AlphaFoldDB" id="A0A0C2MUY3"/>
<dbReference type="EMBL" id="JWZT01002990">
    <property type="protein sequence ID" value="KII67975.1"/>
    <property type="molecule type" value="Genomic_DNA"/>
</dbReference>
<sequence length="167" mass="19308">MESGQIVQDFALNVKRVTGPEGDEQRLGLEWMEKFQDSEQALDICYEILKSAIDDDVQLHSVKVIENKKIYNFLLEFLKKSPNCDVAKQVWNISLSKMINDIISVMAQPSNGCGDSIDDLYPQETAIIFMRELLVDRKIFDDPEYTYFRSKILDESESMDKTIVNFH</sequence>
<protein>
    <submittedName>
        <fullName evidence="1">Uncharacterized protein</fullName>
    </submittedName>
</protein>
<gene>
    <name evidence="1" type="ORF">RF11_01976</name>
</gene>